<gene>
    <name evidence="2" type="ORF">CAL22_00345</name>
</gene>
<reference evidence="3" key="1">
    <citation type="submission" date="2017-05" db="EMBL/GenBank/DDBJ databases">
        <title>Complete and WGS of Bordetella genogroups.</title>
        <authorList>
            <person name="Spilker T."/>
            <person name="Lipuma J."/>
        </authorList>
    </citation>
    <scope>NUCLEOTIDE SEQUENCE [LARGE SCALE GENOMIC DNA]</scope>
    <source>
        <strain evidence="3">AU6712</strain>
    </source>
</reference>
<dbReference type="PANTHER" id="PTHR11895">
    <property type="entry name" value="TRANSAMIDASE"/>
    <property type="match status" value="1"/>
</dbReference>
<sequence length="470" mass="50194">MSWQALCEMTAVQMRAEIAAGQLSARELTEAHLAAIEQRNPAVNAIVTLDAPGALARARAADEAQARGEALGLLHGLPVAHKDCFLTEGMRTTWGSPVYRDFVPTQSSLIVSRQDAAGTIRLGKTNMPEFGAGSQTFNPVFGVTRNPYDLALTAGGSSGGAAAALACRMLPLADGTDMGGSLRNPASFCNVVGLRPSPGRVPQWPNAAAYNSLTVAGPMARTVSDVALYLAAMAGPDARDPWTLEQDPACFAQSLESDVRGTRLAYAPTWGGLPVEPRVRDALAASLPVFESLGCEVREACPDFSGADAAFHALRGLAFAVTQGQTLARERARMKDTVIWNTELGLSQAGAALAQAERDRAALFTRMHAFMQQHDFLIGPVSQVAPFPVEEPYVREIDGTAMDNYIDWMRSGYYLSLTGHPAISVPCGFTAEGLPVGIQIVGRYRDELGLLRLAHAFEQATGLWRRAPAR</sequence>
<dbReference type="Pfam" id="PF01425">
    <property type="entry name" value="Amidase"/>
    <property type="match status" value="1"/>
</dbReference>
<evidence type="ECO:0000313" key="2">
    <source>
        <dbReference type="EMBL" id="OZI77041.1"/>
    </source>
</evidence>
<evidence type="ECO:0000313" key="3">
    <source>
        <dbReference type="Proteomes" id="UP000216429"/>
    </source>
</evidence>
<proteinExistence type="predicted"/>
<dbReference type="InterPro" id="IPR023631">
    <property type="entry name" value="Amidase_dom"/>
</dbReference>
<protein>
    <submittedName>
        <fullName evidence="2">Amidase</fullName>
    </submittedName>
</protein>
<feature type="domain" description="Amidase" evidence="1">
    <location>
        <begin position="27"/>
        <end position="450"/>
    </location>
</feature>
<comment type="caution">
    <text evidence="2">The sequence shown here is derived from an EMBL/GenBank/DDBJ whole genome shotgun (WGS) entry which is preliminary data.</text>
</comment>
<dbReference type="Proteomes" id="UP000216429">
    <property type="component" value="Unassembled WGS sequence"/>
</dbReference>
<name>A0A261VTE9_9BORD</name>
<organism evidence="2 3">
    <name type="scientific">Bordetella genomosp. 12</name>
    <dbReference type="NCBI Taxonomy" id="463035"/>
    <lineage>
        <taxon>Bacteria</taxon>
        <taxon>Pseudomonadati</taxon>
        <taxon>Pseudomonadota</taxon>
        <taxon>Betaproteobacteria</taxon>
        <taxon>Burkholderiales</taxon>
        <taxon>Alcaligenaceae</taxon>
        <taxon>Bordetella</taxon>
    </lineage>
</organism>
<dbReference type="Gene3D" id="3.90.1300.10">
    <property type="entry name" value="Amidase signature (AS) domain"/>
    <property type="match status" value="1"/>
</dbReference>
<dbReference type="GO" id="GO:0003824">
    <property type="term" value="F:catalytic activity"/>
    <property type="evidence" value="ECO:0007669"/>
    <property type="project" value="InterPro"/>
</dbReference>
<dbReference type="RefSeq" id="WP_094809384.1">
    <property type="nucleotide sequence ID" value="NZ_NEVU01000001.1"/>
</dbReference>
<dbReference type="InterPro" id="IPR020556">
    <property type="entry name" value="Amidase_CS"/>
</dbReference>
<dbReference type="EMBL" id="NEVU01000001">
    <property type="protein sequence ID" value="OZI77041.1"/>
    <property type="molecule type" value="Genomic_DNA"/>
</dbReference>
<dbReference type="AlphaFoldDB" id="A0A261VTE9"/>
<dbReference type="InterPro" id="IPR000120">
    <property type="entry name" value="Amidase"/>
</dbReference>
<accession>A0A261VTE9</accession>
<keyword evidence="3" id="KW-1185">Reference proteome</keyword>
<dbReference type="NCBIfam" id="NF005686">
    <property type="entry name" value="PRK07486.1"/>
    <property type="match status" value="1"/>
</dbReference>
<evidence type="ECO:0000259" key="1">
    <source>
        <dbReference type="Pfam" id="PF01425"/>
    </source>
</evidence>
<dbReference type="InterPro" id="IPR036928">
    <property type="entry name" value="AS_sf"/>
</dbReference>
<dbReference type="SUPFAM" id="SSF75304">
    <property type="entry name" value="Amidase signature (AS) enzymes"/>
    <property type="match status" value="1"/>
</dbReference>
<dbReference type="OrthoDB" id="8576090at2"/>
<dbReference type="PROSITE" id="PS00571">
    <property type="entry name" value="AMIDASES"/>
    <property type="match status" value="1"/>
</dbReference>
<dbReference type="PANTHER" id="PTHR11895:SF76">
    <property type="entry name" value="INDOLEACETAMIDE HYDROLASE"/>
    <property type="match status" value="1"/>
</dbReference>